<feature type="signal peptide" evidence="2">
    <location>
        <begin position="1"/>
        <end position="18"/>
    </location>
</feature>
<sequence length="500" mass="52947" precursor="true">MKISLTLSTLFLASFAFTQNYSPIAVTGFNYDVIAEATPAMSTTNTSIDGSDYVLYSQNYGTQLSTGSGLPNTGLITSGNSTYQLAPYTSDNVIFLSTGQTDSLEFTTPSSYSSLSFLGFSSEGPGTVLFVIKFTDGSAMVVNNNNLPDWFDGSNAVLSGFDRTGRTGDTPDLSTFAPYLYRINVNLSCADQAKLVQRVMIINTTSFPTIKTAIFAVSGAATVNATSILDFQDLNCFGETDGFIQLTPSGLTPITYSWNTTPVVTSQNLNNRGAGTYTCTITDATGCSKQLTQILTQPAAIGSNQTAAICAGESFTVGSFTHTTSGTYNDPLPSFSGCDSIVTTVLTVTAINSNISLSGNQFSAVTNGAQYQWLNCGNGYAIVPGATSQTFIPTVNGAYAVSITVNNCTDTSSCIVISTLGIEEDHKSSISCSPNPVKDVLQITTDEAIRSIEVMDLFGKKQALSLNENSLQMNDLANGVYLIHVITLSGDSKLLRVIKQ</sequence>
<keyword evidence="1 2" id="KW-0732">Signal</keyword>
<dbReference type="PROSITE" id="PS50835">
    <property type="entry name" value="IG_LIKE"/>
    <property type="match status" value="1"/>
</dbReference>
<feature type="chain" id="PRO_5003278711" description="Ig-like domain-containing protein" evidence="2">
    <location>
        <begin position="19"/>
        <end position="500"/>
    </location>
</feature>
<dbReference type="Proteomes" id="UP000007463">
    <property type="component" value="Chromosome"/>
</dbReference>
<keyword evidence="5" id="KW-1185">Reference proteome</keyword>
<dbReference type="RefSeq" id="WP_013687892.1">
    <property type="nucleotide sequence ID" value="NC_015321.1"/>
</dbReference>
<dbReference type="KEGG" id="fte:Fluta_3151"/>
<evidence type="ECO:0000313" key="4">
    <source>
        <dbReference type="EMBL" id="AEA45125.1"/>
    </source>
</evidence>
<organism evidence="4 5">
    <name type="scientific">Fluviicola taffensis (strain DSM 16823 / NCIMB 13979 / RW262)</name>
    <dbReference type="NCBI Taxonomy" id="755732"/>
    <lineage>
        <taxon>Bacteria</taxon>
        <taxon>Pseudomonadati</taxon>
        <taxon>Bacteroidota</taxon>
        <taxon>Flavobacteriia</taxon>
        <taxon>Flavobacteriales</taxon>
        <taxon>Crocinitomicaceae</taxon>
        <taxon>Fluviicola</taxon>
    </lineage>
</organism>
<evidence type="ECO:0000313" key="5">
    <source>
        <dbReference type="Proteomes" id="UP000007463"/>
    </source>
</evidence>
<dbReference type="AlphaFoldDB" id="F2IKJ9"/>
<dbReference type="eggNOG" id="COG3291">
    <property type="taxonomic scope" value="Bacteria"/>
</dbReference>
<dbReference type="NCBIfam" id="TIGR04183">
    <property type="entry name" value="Por_Secre_tail"/>
    <property type="match status" value="1"/>
</dbReference>
<dbReference type="eggNOG" id="COG3794">
    <property type="taxonomic scope" value="Bacteria"/>
</dbReference>
<protein>
    <recommendedName>
        <fullName evidence="3">Ig-like domain-containing protein</fullName>
    </recommendedName>
</protein>
<accession>F2IKJ9</accession>
<dbReference type="InterPro" id="IPR026444">
    <property type="entry name" value="Secre_tail"/>
</dbReference>
<dbReference type="Pfam" id="PF18962">
    <property type="entry name" value="Por_Secre_tail"/>
    <property type="match status" value="1"/>
</dbReference>
<dbReference type="HOGENOM" id="CLU_544860_0_0_10"/>
<reference evidence="5" key="2">
    <citation type="submission" date="2011-02" db="EMBL/GenBank/DDBJ databases">
        <title>The complete genome of Fluviicola taffensis DSM 16823.</title>
        <authorList>
            <consortium name="US DOE Joint Genome Institute (JGI-PGF)"/>
            <person name="Lucas S."/>
            <person name="Copeland A."/>
            <person name="Lapidus A."/>
            <person name="Bruce D."/>
            <person name="Goodwin L."/>
            <person name="Pitluck S."/>
            <person name="Kyrpides N."/>
            <person name="Mavromatis K."/>
            <person name="Ivanova N."/>
            <person name="Mikhailova N."/>
            <person name="Pagani I."/>
            <person name="Chertkov O."/>
            <person name="Detter J.C."/>
            <person name="Han C."/>
            <person name="Tapia R."/>
            <person name="Land M."/>
            <person name="Hauser L."/>
            <person name="Markowitz V."/>
            <person name="Cheng J.-F."/>
            <person name="Hugenholtz P."/>
            <person name="Woyke T."/>
            <person name="Wu D."/>
            <person name="Tindall B."/>
            <person name="Pomrenke H.G."/>
            <person name="Brambilla E."/>
            <person name="Klenk H.-P."/>
            <person name="Eisen J.A."/>
        </authorList>
    </citation>
    <scope>NUCLEOTIDE SEQUENCE [LARGE SCALE GENOMIC DNA]</scope>
    <source>
        <strain evidence="5">DSM 16823 / RW262 / RW262</strain>
    </source>
</reference>
<evidence type="ECO:0000259" key="3">
    <source>
        <dbReference type="PROSITE" id="PS50835"/>
    </source>
</evidence>
<dbReference type="InterPro" id="IPR007110">
    <property type="entry name" value="Ig-like_dom"/>
</dbReference>
<feature type="domain" description="Ig-like" evidence="3">
    <location>
        <begin position="208"/>
        <end position="292"/>
    </location>
</feature>
<reference evidence="4 5" key="1">
    <citation type="journal article" date="2011" name="Stand. Genomic Sci.">
        <title>Complete genome sequence of the gliding freshwater bacterium Fluviicola taffensis type strain (RW262).</title>
        <authorList>
            <person name="Woyke T."/>
            <person name="Chertkov O."/>
            <person name="Lapidus A."/>
            <person name="Nolan M."/>
            <person name="Lucas S."/>
            <person name="Del Rio T.G."/>
            <person name="Tice H."/>
            <person name="Cheng J.F."/>
            <person name="Tapia R."/>
            <person name="Han C."/>
            <person name="Goodwin L."/>
            <person name="Pitluck S."/>
            <person name="Liolios K."/>
            <person name="Pagani I."/>
            <person name="Ivanova N."/>
            <person name="Huntemann M."/>
            <person name="Mavromatis K."/>
            <person name="Mikhailova N."/>
            <person name="Pati A."/>
            <person name="Chen A."/>
            <person name="Palaniappan K."/>
            <person name="Land M."/>
            <person name="Hauser L."/>
            <person name="Brambilla E.M."/>
            <person name="Rohde M."/>
            <person name="Mwirichia R."/>
            <person name="Sikorski J."/>
            <person name="Tindall B.J."/>
            <person name="Goker M."/>
            <person name="Bristow J."/>
            <person name="Eisen J.A."/>
            <person name="Markowitz V."/>
            <person name="Hugenholtz P."/>
            <person name="Klenk H.P."/>
            <person name="Kyrpides N.C."/>
        </authorList>
    </citation>
    <scope>NUCLEOTIDE SEQUENCE [LARGE SCALE GENOMIC DNA]</scope>
    <source>
        <strain evidence="5">DSM 16823 / RW262 / RW262</strain>
    </source>
</reference>
<dbReference type="OrthoDB" id="1391570at2"/>
<evidence type="ECO:0000256" key="2">
    <source>
        <dbReference type="SAM" id="SignalP"/>
    </source>
</evidence>
<name>F2IKJ9_FLUTR</name>
<proteinExistence type="predicted"/>
<gene>
    <name evidence="4" type="ordered locus">Fluta_3151</name>
</gene>
<evidence type="ECO:0000256" key="1">
    <source>
        <dbReference type="ARBA" id="ARBA00022729"/>
    </source>
</evidence>
<dbReference type="STRING" id="755732.Fluta_3151"/>
<dbReference type="EMBL" id="CP002542">
    <property type="protein sequence ID" value="AEA45125.1"/>
    <property type="molecule type" value="Genomic_DNA"/>
</dbReference>